<name>A0A286UEJ8_9AGAM</name>
<evidence type="ECO:0000313" key="5">
    <source>
        <dbReference type="Proteomes" id="UP000217199"/>
    </source>
</evidence>
<evidence type="ECO:0000313" key="4">
    <source>
        <dbReference type="EMBL" id="PAV18026.1"/>
    </source>
</evidence>
<dbReference type="Proteomes" id="UP000217199">
    <property type="component" value="Unassembled WGS sequence"/>
</dbReference>
<feature type="compositionally biased region" description="Polar residues" evidence="1">
    <location>
        <begin position="358"/>
        <end position="371"/>
    </location>
</feature>
<feature type="compositionally biased region" description="Basic and acidic residues" evidence="1">
    <location>
        <begin position="372"/>
        <end position="390"/>
    </location>
</feature>
<comment type="caution">
    <text evidence="4">The sequence shown here is derived from an EMBL/GenBank/DDBJ whole genome shotgun (WGS) entry which is preliminary data.</text>
</comment>
<feature type="domain" description="DUF6534" evidence="3">
    <location>
        <begin position="176"/>
        <end position="261"/>
    </location>
</feature>
<feature type="transmembrane region" description="Helical" evidence="2">
    <location>
        <begin position="129"/>
        <end position="148"/>
    </location>
</feature>
<feature type="transmembrane region" description="Helical" evidence="2">
    <location>
        <begin position="203"/>
        <end position="220"/>
    </location>
</feature>
<keyword evidence="2" id="KW-0812">Transmembrane</keyword>
<dbReference type="PANTHER" id="PTHR40465">
    <property type="entry name" value="CHROMOSOME 1, WHOLE GENOME SHOTGUN SEQUENCE"/>
    <property type="match status" value="1"/>
</dbReference>
<dbReference type="InParanoid" id="A0A286UEJ8"/>
<evidence type="ECO:0000259" key="3">
    <source>
        <dbReference type="Pfam" id="PF20152"/>
    </source>
</evidence>
<keyword evidence="2" id="KW-1133">Transmembrane helix</keyword>
<reference evidence="4 5" key="1">
    <citation type="journal article" date="2017" name="Mol. Ecol.">
        <title>Comparative and population genomic landscape of Phellinus noxius: A hypervariable fungus causing root rot in trees.</title>
        <authorList>
            <person name="Chung C.L."/>
            <person name="Lee T.J."/>
            <person name="Akiba M."/>
            <person name="Lee H.H."/>
            <person name="Kuo T.H."/>
            <person name="Liu D."/>
            <person name="Ke H.M."/>
            <person name="Yokoi T."/>
            <person name="Roa M.B."/>
            <person name="Lu M.J."/>
            <person name="Chang Y.Y."/>
            <person name="Ann P.J."/>
            <person name="Tsai J.N."/>
            <person name="Chen C.Y."/>
            <person name="Tzean S.S."/>
            <person name="Ota Y."/>
            <person name="Hattori T."/>
            <person name="Sahashi N."/>
            <person name="Liou R.F."/>
            <person name="Kikuchi T."/>
            <person name="Tsai I.J."/>
        </authorList>
    </citation>
    <scope>NUCLEOTIDE SEQUENCE [LARGE SCALE GENOMIC DNA]</scope>
    <source>
        <strain evidence="4 5">FFPRI411160</strain>
    </source>
</reference>
<dbReference type="AlphaFoldDB" id="A0A286UEJ8"/>
<organism evidence="4 5">
    <name type="scientific">Pyrrhoderma noxium</name>
    <dbReference type="NCBI Taxonomy" id="2282107"/>
    <lineage>
        <taxon>Eukaryota</taxon>
        <taxon>Fungi</taxon>
        <taxon>Dikarya</taxon>
        <taxon>Basidiomycota</taxon>
        <taxon>Agaricomycotina</taxon>
        <taxon>Agaricomycetes</taxon>
        <taxon>Hymenochaetales</taxon>
        <taxon>Hymenochaetaceae</taxon>
        <taxon>Pyrrhoderma</taxon>
    </lineage>
</organism>
<evidence type="ECO:0000256" key="1">
    <source>
        <dbReference type="SAM" id="MobiDB-lite"/>
    </source>
</evidence>
<feature type="transmembrane region" description="Helical" evidence="2">
    <location>
        <begin position="168"/>
        <end position="191"/>
    </location>
</feature>
<dbReference type="OrthoDB" id="3214861at2759"/>
<sequence length="390" mass="42400">MSSASAPGAAIPPFSLDNTIGAILIGYSISLVLFGVTSLQTYVYFHQYPKDKPVLKFFVVLVWFIDAFDTALAVQICYHYLISNFNNVIAIFSPVWSLKLHVLVTSLSNFIVRSLYAQRIYILSHRNKVMTAIICALSIIDLVVGIVITAKAFKIPTFAGLTAVANLFYLDFASIIAADSCVALTLTYYLWKNKTGSKRTDSLVNKLVLYTVNTGLLTVIDASVGLISYAASPTTLIFIAFYLNLSKFYVNSYLATLNVRNTLMTTFRTDGTNASGETSGIGISRNMPMFQTFASENTGYLSTNTPPELLTMDTLDTSNTSRGDGSTAVNTPIDGPASNLETFKRVVGSTSDLKKNYSLGSVYSDTVSESEAPTKDQAGDRRPKSGSDIV</sequence>
<keyword evidence="5" id="KW-1185">Reference proteome</keyword>
<dbReference type="Pfam" id="PF20152">
    <property type="entry name" value="DUF6534"/>
    <property type="match status" value="1"/>
</dbReference>
<feature type="transmembrane region" description="Helical" evidence="2">
    <location>
        <begin position="57"/>
        <end position="82"/>
    </location>
</feature>
<feature type="transmembrane region" description="Helical" evidence="2">
    <location>
        <begin position="88"/>
        <end position="108"/>
    </location>
</feature>
<feature type="transmembrane region" description="Helical" evidence="2">
    <location>
        <begin position="20"/>
        <end position="45"/>
    </location>
</feature>
<feature type="region of interest" description="Disordered" evidence="1">
    <location>
        <begin position="356"/>
        <end position="390"/>
    </location>
</feature>
<keyword evidence="2" id="KW-0472">Membrane</keyword>
<proteinExistence type="predicted"/>
<gene>
    <name evidence="4" type="ORF">PNOK_0651200</name>
</gene>
<dbReference type="PANTHER" id="PTHR40465:SF1">
    <property type="entry name" value="DUF6534 DOMAIN-CONTAINING PROTEIN"/>
    <property type="match status" value="1"/>
</dbReference>
<accession>A0A286UEJ8</accession>
<dbReference type="EMBL" id="NBII01000006">
    <property type="protein sequence ID" value="PAV18026.1"/>
    <property type="molecule type" value="Genomic_DNA"/>
</dbReference>
<protein>
    <recommendedName>
        <fullName evidence="3">DUF6534 domain-containing protein</fullName>
    </recommendedName>
</protein>
<dbReference type="InterPro" id="IPR045339">
    <property type="entry name" value="DUF6534"/>
</dbReference>
<evidence type="ECO:0000256" key="2">
    <source>
        <dbReference type="SAM" id="Phobius"/>
    </source>
</evidence>
<dbReference type="STRING" id="2282107.A0A286UEJ8"/>